<dbReference type="PANTHER" id="PTHR14741">
    <property type="entry name" value="S-ADENOSYLMETHIONINE-DEPENDENT METHYLTRANSFERASE RELATED"/>
    <property type="match status" value="1"/>
</dbReference>
<evidence type="ECO:0000256" key="5">
    <source>
        <dbReference type="ARBA" id="ARBA00048763"/>
    </source>
</evidence>
<sequence length="287" mass="33026">MSSELLEITKEEDILENSYEALPDHCKRYWKKRYQLWLKFDQGILFTPELWYSVTPEKVAKFTAKLAKVLVPRAKSALDVCCGGGGNTIQFARYFEQLVGIDISSTNITCCEHNARIYGRHKNTHFIRGNWKELQNLLDWVPDAVELYNGKFDVVFSSPPWGGPAVNKQEHFDLNTMKPFNLREIVTSMKKVSDNIFLFIPKNLDLSQIRELTRELYGPKGKARAYQTYENGWPVALLVVFGDTWQVEVKKGSKVESLDQDFKGRYSELFLSNKFGSLQFGKSNALD</sequence>
<accession>A0A0L0P1X5</accession>
<dbReference type="VEuPathDB" id="FungiDB:B9J08_000352"/>
<dbReference type="VEuPathDB" id="FungiDB:CJJ07_001974"/>
<comment type="catalytic activity">
    <reaction evidence="5">
        <text>a 5'-end (N(2),N(7)-dimethyl 5'-triphosphoguanosine)-ribonucleoside in snRNA + S-adenosyl-L-methionine = a 5'-end (N(2),N(2),N(7)-trimethyl 5'-triphosphoguanosine)-ribonucleoside in snRNA + S-adenosyl-L-homocysteine + H(+)</text>
        <dbReference type="Rhea" id="RHEA:78479"/>
        <dbReference type="Rhea" id="RHEA-COMP:19087"/>
        <dbReference type="Rhea" id="RHEA-COMP:19089"/>
        <dbReference type="ChEBI" id="CHEBI:15378"/>
        <dbReference type="ChEBI" id="CHEBI:57856"/>
        <dbReference type="ChEBI" id="CHEBI:59789"/>
        <dbReference type="ChEBI" id="CHEBI:167623"/>
        <dbReference type="ChEBI" id="CHEBI:172880"/>
    </reaction>
    <physiologicalReaction direction="left-to-right" evidence="5">
        <dbReference type="Rhea" id="RHEA:78480"/>
    </physiologicalReaction>
</comment>
<evidence type="ECO:0000256" key="4">
    <source>
        <dbReference type="ARBA" id="ARBA00048740"/>
    </source>
</evidence>
<comment type="catalytic activity">
    <reaction evidence="4">
        <text>a 5'-end (N(7)-methyl 5'-triphosphoguanosine)-ribonucleoside in snoRNA + S-adenosyl-L-methionine = a 5'-end (N(2),N(7)-dimethyl 5'-triphosphoguanosine)-ribonucleoside in snoRNA + S-adenosyl-L-homocysteine + H(+)</text>
        <dbReference type="Rhea" id="RHEA:78475"/>
        <dbReference type="Rhea" id="RHEA-COMP:19086"/>
        <dbReference type="Rhea" id="RHEA-COMP:19088"/>
        <dbReference type="ChEBI" id="CHEBI:15378"/>
        <dbReference type="ChEBI" id="CHEBI:57856"/>
        <dbReference type="ChEBI" id="CHEBI:59789"/>
        <dbReference type="ChEBI" id="CHEBI:156461"/>
        <dbReference type="ChEBI" id="CHEBI:172880"/>
    </reaction>
    <physiologicalReaction direction="left-to-right" evidence="4">
        <dbReference type="Rhea" id="RHEA:78476"/>
    </physiologicalReaction>
</comment>
<name>A0A0L0P1X5_CANAR</name>
<evidence type="ECO:0000256" key="6">
    <source>
        <dbReference type="ARBA" id="ARBA00049075"/>
    </source>
</evidence>
<dbReference type="GO" id="GO:0005634">
    <property type="term" value="C:nucleus"/>
    <property type="evidence" value="ECO:0007669"/>
    <property type="project" value="TreeGrafter"/>
</dbReference>
<evidence type="ECO:0000256" key="1">
    <source>
        <dbReference type="ARBA" id="ARBA00018517"/>
    </source>
</evidence>
<dbReference type="PANTHER" id="PTHR14741:SF32">
    <property type="entry name" value="TRIMETHYLGUANOSINE SYNTHASE"/>
    <property type="match status" value="1"/>
</dbReference>
<dbReference type="SUPFAM" id="SSF53335">
    <property type="entry name" value="S-adenosyl-L-methionine-dependent methyltransferases"/>
    <property type="match status" value="1"/>
</dbReference>
<evidence type="ECO:0000313" key="8">
    <source>
        <dbReference type="EMBL" id="KNE00388.1"/>
    </source>
</evidence>
<evidence type="ECO:0000256" key="3">
    <source>
        <dbReference type="ARBA" id="ARBA00047418"/>
    </source>
</evidence>
<comment type="catalytic activity">
    <reaction evidence="3">
        <text>a 5'-end (N(2),N(7)-dimethyl 5'-triphosphoguanosine)-ribonucleoside in snoRNA + S-adenosyl-L-methionine = a 5'-end (N(2),N(2),N(7)-trimethyl 5'-triphosphoguanosine)-ribonucleoside in snoRNA + S-adenosyl-L-homocysteine + H(+)</text>
        <dbReference type="Rhea" id="RHEA:78507"/>
        <dbReference type="Rhea" id="RHEA-COMP:19088"/>
        <dbReference type="Rhea" id="RHEA-COMP:19090"/>
        <dbReference type="ChEBI" id="CHEBI:15378"/>
        <dbReference type="ChEBI" id="CHEBI:57856"/>
        <dbReference type="ChEBI" id="CHEBI:59789"/>
        <dbReference type="ChEBI" id="CHEBI:167623"/>
        <dbReference type="ChEBI" id="CHEBI:172880"/>
    </reaction>
    <physiologicalReaction direction="left-to-right" evidence="3">
        <dbReference type="Rhea" id="RHEA:78508"/>
    </physiologicalReaction>
</comment>
<evidence type="ECO:0000256" key="7">
    <source>
        <dbReference type="ARBA" id="ARBA00049790"/>
    </source>
</evidence>
<dbReference type="VEuPathDB" id="FungiDB:CJI96_0001074"/>
<comment type="caution">
    <text evidence="8">The sequence shown here is derived from an EMBL/GenBank/DDBJ whole genome shotgun (WGS) entry which is preliminary data.</text>
</comment>
<dbReference type="Proteomes" id="UP000037122">
    <property type="component" value="Unassembled WGS sequence"/>
</dbReference>
<gene>
    <name evidence="8" type="ORF">QG37_02414</name>
</gene>
<dbReference type="CDD" id="cd02440">
    <property type="entry name" value="AdoMet_MTases"/>
    <property type="match status" value="1"/>
</dbReference>
<organism evidence="8 9">
    <name type="scientific">Candidozyma auris</name>
    <name type="common">Yeast</name>
    <name type="synonym">Candida auris</name>
    <dbReference type="NCBI Taxonomy" id="498019"/>
    <lineage>
        <taxon>Eukaryota</taxon>
        <taxon>Fungi</taxon>
        <taxon>Dikarya</taxon>
        <taxon>Ascomycota</taxon>
        <taxon>Saccharomycotina</taxon>
        <taxon>Pichiomycetes</taxon>
        <taxon>Metschnikowiaceae</taxon>
        <taxon>Candidozyma</taxon>
    </lineage>
</organism>
<evidence type="ECO:0000256" key="2">
    <source>
        <dbReference type="ARBA" id="ARBA00025783"/>
    </source>
</evidence>
<evidence type="ECO:0000313" key="9">
    <source>
        <dbReference type="Proteomes" id="UP000037122"/>
    </source>
</evidence>
<dbReference type="VEuPathDB" id="FungiDB:CJI97_000352"/>
<dbReference type="AlphaFoldDB" id="A0A0L0P1X5"/>
<dbReference type="Pfam" id="PF09445">
    <property type="entry name" value="Methyltransf_15"/>
    <property type="match status" value="1"/>
</dbReference>
<reference evidence="9" key="1">
    <citation type="journal article" date="2015" name="BMC Genomics">
        <title>Draft genome of a commonly misdiagnosed multidrug resistant pathogen Candida auris.</title>
        <authorList>
            <person name="Chatterjee S."/>
            <person name="Alampalli S.V."/>
            <person name="Nageshan R.K."/>
            <person name="Chettiar S.T."/>
            <person name="Joshi S."/>
            <person name="Tatu U.S."/>
        </authorList>
    </citation>
    <scope>NUCLEOTIDE SEQUENCE [LARGE SCALE GENOMIC DNA]</scope>
    <source>
        <strain evidence="9">6684</strain>
    </source>
</reference>
<proteinExistence type="inferred from homology"/>
<comment type="similarity">
    <text evidence="2">Belongs to the methyltransferase superfamily. Trimethylguanosine synthase family.</text>
</comment>
<comment type="catalytic activity">
    <reaction evidence="6">
        <text>a 5'-end (N(7)-methyl 5'-triphosphoguanosine)-ribonucleoside in snRNA + S-adenosyl-L-methionine = a 5'-end (N(2),N(7)-dimethyl 5'-triphosphoguanosine)-ribonucleoside in snRNA + S-adenosyl-L-homocysteine + H(+)</text>
        <dbReference type="Rhea" id="RHEA:78471"/>
        <dbReference type="Rhea" id="RHEA-COMP:19085"/>
        <dbReference type="Rhea" id="RHEA-COMP:19087"/>
        <dbReference type="ChEBI" id="CHEBI:15378"/>
        <dbReference type="ChEBI" id="CHEBI:57856"/>
        <dbReference type="ChEBI" id="CHEBI:59789"/>
        <dbReference type="ChEBI" id="CHEBI:156461"/>
        <dbReference type="ChEBI" id="CHEBI:172880"/>
    </reaction>
    <physiologicalReaction direction="left-to-right" evidence="6">
        <dbReference type="Rhea" id="RHEA:78472"/>
    </physiologicalReaction>
</comment>
<dbReference type="VEuPathDB" id="FungiDB:CJJ09_002322"/>
<protein>
    <recommendedName>
        <fullName evidence="1">Trimethylguanosine synthase</fullName>
    </recommendedName>
    <alternativeName>
        <fullName evidence="7">Cap-specific guanine-N(2) methyltransferase</fullName>
    </alternativeName>
</protein>
<dbReference type="GO" id="GO:0071164">
    <property type="term" value="F:RNA cap trimethylguanosine synthase activity"/>
    <property type="evidence" value="ECO:0007669"/>
    <property type="project" value="TreeGrafter"/>
</dbReference>
<dbReference type="InterPro" id="IPR019012">
    <property type="entry name" value="RNA_cap_Gua-N2-MeTrfase"/>
</dbReference>
<dbReference type="EMBL" id="LGST01000018">
    <property type="protein sequence ID" value="KNE00388.1"/>
    <property type="molecule type" value="Genomic_DNA"/>
</dbReference>
<dbReference type="InterPro" id="IPR029063">
    <property type="entry name" value="SAM-dependent_MTases_sf"/>
</dbReference>
<dbReference type="Gene3D" id="3.40.50.150">
    <property type="entry name" value="Vaccinia Virus protein VP39"/>
    <property type="match status" value="1"/>
</dbReference>
<dbReference type="VEuPathDB" id="FungiDB:QG37_02414"/>